<dbReference type="Pfam" id="PF00218">
    <property type="entry name" value="IGPS"/>
    <property type="match status" value="1"/>
</dbReference>
<dbReference type="EC" id="4.1.1.48" evidence="3"/>
<dbReference type="Proteomes" id="UP000243525">
    <property type="component" value="Unassembled WGS sequence"/>
</dbReference>
<comment type="caution">
    <text evidence="11">The sequence shown here is derived from an EMBL/GenBank/DDBJ whole genome shotgun (WGS) entry which is preliminary data.</text>
</comment>
<dbReference type="FunFam" id="3.20.20.70:FF:000024">
    <property type="entry name" value="Indole-3-glycerol phosphate synthase"/>
    <property type="match status" value="1"/>
</dbReference>
<evidence type="ECO:0000256" key="7">
    <source>
        <dbReference type="ARBA" id="ARBA00023141"/>
    </source>
</evidence>
<keyword evidence="6" id="KW-0822">Tryptophan biosynthesis</keyword>
<feature type="coiled-coil region" evidence="9">
    <location>
        <begin position="1"/>
        <end position="28"/>
    </location>
</feature>
<dbReference type="GO" id="GO:0004425">
    <property type="term" value="F:indole-3-glycerol-phosphate synthase activity"/>
    <property type="evidence" value="ECO:0007669"/>
    <property type="project" value="UniProtKB-EC"/>
</dbReference>
<dbReference type="CDD" id="cd00331">
    <property type="entry name" value="IGPS"/>
    <property type="match status" value="1"/>
</dbReference>
<keyword evidence="9" id="KW-0175">Coiled coil</keyword>
<keyword evidence="5" id="KW-0210">Decarboxylase</keyword>
<evidence type="ECO:0000256" key="8">
    <source>
        <dbReference type="ARBA" id="ARBA00023239"/>
    </source>
</evidence>
<keyword evidence="12" id="KW-1185">Reference proteome</keyword>
<dbReference type="GO" id="GO:0004640">
    <property type="term" value="F:phosphoribosylanthranilate isomerase activity"/>
    <property type="evidence" value="ECO:0007669"/>
    <property type="project" value="TreeGrafter"/>
</dbReference>
<dbReference type="NCBIfam" id="NF001377">
    <property type="entry name" value="PRK00278.2-4"/>
    <property type="match status" value="1"/>
</dbReference>
<evidence type="ECO:0000256" key="2">
    <source>
        <dbReference type="ARBA" id="ARBA00004696"/>
    </source>
</evidence>
<dbReference type="InterPro" id="IPR045186">
    <property type="entry name" value="Indole-3-glycerol_P_synth"/>
</dbReference>
<evidence type="ECO:0000313" key="12">
    <source>
        <dbReference type="Proteomes" id="UP000243525"/>
    </source>
</evidence>
<sequence length="262" mass="29129">MTILDQINNNKRREIAEAKEKISVEDLKKSPFFNRTPNSLKAALRLPGASGIIAEFKTKSPSKGMINEEAEVAEVTAGYVEAGVSGLSVLTDLNYFGGSFDNLAKARFTNPRTPILRKDFMLDPYQVYEAKAHGADLILLIAASLSKEEMLKMTELAKELQLEVLVEVHTEEEIEKLNPLVDLVGVNNRNLKTFEVDVETSVRLGKLLPDDLIRISESGLSSVENIHYLRKHGFEGFLMGENFMKTDDPAQACIDFIAQLNA</sequence>
<gene>
    <name evidence="11" type="ORF">C8N47_10928</name>
</gene>
<evidence type="ECO:0000256" key="4">
    <source>
        <dbReference type="ARBA" id="ARBA00022605"/>
    </source>
</evidence>
<keyword evidence="8" id="KW-0456">Lyase</keyword>
<feature type="domain" description="Indole-3-glycerol phosphate synthase" evidence="10">
    <location>
        <begin position="4"/>
        <end position="252"/>
    </location>
</feature>
<reference evidence="11 12" key="1">
    <citation type="submission" date="2018-04" db="EMBL/GenBank/DDBJ databases">
        <title>Genomic Encyclopedia of Archaeal and Bacterial Type Strains, Phase II (KMG-II): from individual species to whole genera.</title>
        <authorList>
            <person name="Goeker M."/>
        </authorList>
    </citation>
    <scope>NUCLEOTIDE SEQUENCE [LARGE SCALE GENOMIC DNA]</scope>
    <source>
        <strain evidence="11 12">DSM 28823</strain>
    </source>
</reference>
<dbReference type="RefSeq" id="WP_107822441.1">
    <property type="nucleotide sequence ID" value="NZ_OY782574.1"/>
</dbReference>
<name>A0A2T5C107_9BACT</name>
<dbReference type="InterPro" id="IPR013798">
    <property type="entry name" value="Indole-3-glycerol_P_synth_dom"/>
</dbReference>
<keyword evidence="4" id="KW-0028">Amino-acid biosynthesis</keyword>
<organism evidence="11 12">
    <name type="scientific">Mangrovibacterium marinum</name>
    <dbReference type="NCBI Taxonomy" id="1639118"/>
    <lineage>
        <taxon>Bacteria</taxon>
        <taxon>Pseudomonadati</taxon>
        <taxon>Bacteroidota</taxon>
        <taxon>Bacteroidia</taxon>
        <taxon>Marinilabiliales</taxon>
        <taxon>Prolixibacteraceae</taxon>
        <taxon>Mangrovibacterium</taxon>
    </lineage>
</organism>
<evidence type="ECO:0000256" key="9">
    <source>
        <dbReference type="SAM" id="Coils"/>
    </source>
</evidence>
<dbReference type="PANTHER" id="PTHR22854">
    <property type="entry name" value="TRYPTOPHAN BIOSYNTHESIS PROTEIN"/>
    <property type="match status" value="1"/>
</dbReference>
<dbReference type="InterPro" id="IPR013785">
    <property type="entry name" value="Aldolase_TIM"/>
</dbReference>
<dbReference type="UniPathway" id="UPA00035">
    <property type="reaction ID" value="UER00043"/>
</dbReference>
<dbReference type="InterPro" id="IPR011060">
    <property type="entry name" value="RibuloseP-bd_barrel"/>
</dbReference>
<keyword evidence="7" id="KW-0057">Aromatic amino acid biosynthesis</keyword>
<evidence type="ECO:0000256" key="6">
    <source>
        <dbReference type="ARBA" id="ARBA00022822"/>
    </source>
</evidence>
<protein>
    <recommendedName>
        <fullName evidence="3">indole-3-glycerol-phosphate synthase</fullName>
        <ecNumber evidence="3">4.1.1.48</ecNumber>
    </recommendedName>
</protein>
<proteinExistence type="predicted"/>
<comment type="catalytic activity">
    <reaction evidence="1">
        <text>1-(2-carboxyphenylamino)-1-deoxy-D-ribulose 5-phosphate + H(+) = (1S,2R)-1-C-(indol-3-yl)glycerol 3-phosphate + CO2 + H2O</text>
        <dbReference type="Rhea" id="RHEA:23476"/>
        <dbReference type="ChEBI" id="CHEBI:15377"/>
        <dbReference type="ChEBI" id="CHEBI:15378"/>
        <dbReference type="ChEBI" id="CHEBI:16526"/>
        <dbReference type="ChEBI" id="CHEBI:58613"/>
        <dbReference type="ChEBI" id="CHEBI:58866"/>
        <dbReference type="EC" id="4.1.1.48"/>
    </reaction>
</comment>
<accession>A0A2T5C107</accession>
<dbReference type="AlphaFoldDB" id="A0A2T5C107"/>
<dbReference type="EMBL" id="QAAD01000009">
    <property type="protein sequence ID" value="PTN08294.1"/>
    <property type="molecule type" value="Genomic_DNA"/>
</dbReference>
<evidence type="ECO:0000259" key="10">
    <source>
        <dbReference type="Pfam" id="PF00218"/>
    </source>
</evidence>
<evidence type="ECO:0000256" key="1">
    <source>
        <dbReference type="ARBA" id="ARBA00001633"/>
    </source>
</evidence>
<evidence type="ECO:0000313" key="11">
    <source>
        <dbReference type="EMBL" id="PTN08294.1"/>
    </source>
</evidence>
<dbReference type="Gene3D" id="3.20.20.70">
    <property type="entry name" value="Aldolase class I"/>
    <property type="match status" value="1"/>
</dbReference>
<evidence type="ECO:0000256" key="5">
    <source>
        <dbReference type="ARBA" id="ARBA00022793"/>
    </source>
</evidence>
<dbReference type="PANTHER" id="PTHR22854:SF2">
    <property type="entry name" value="INDOLE-3-GLYCEROL-PHOSPHATE SYNTHASE"/>
    <property type="match status" value="1"/>
</dbReference>
<comment type="pathway">
    <text evidence="2">Amino-acid biosynthesis; L-tryptophan biosynthesis; L-tryptophan from chorismate: step 4/5.</text>
</comment>
<dbReference type="SUPFAM" id="SSF51366">
    <property type="entry name" value="Ribulose-phoshate binding barrel"/>
    <property type="match status" value="1"/>
</dbReference>
<dbReference type="OrthoDB" id="9804217at2"/>
<dbReference type="GO" id="GO:0000162">
    <property type="term" value="P:L-tryptophan biosynthetic process"/>
    <property type="evidence" value="ECO:0007669"/>
    <property type="project" value="UniProtKB-UniPathway"/>
</dbReference>
<evidence type="ECO:0000256" key="3">
    <source>
        <dbReference type="ARBA" id="ARBA00012362"/>
    </source>
</evidence>